<comment type="caution">
    <text evidence="2">The sequence shown here is derived from an EMBL/GenBank/DDBJ whole genome shotgun (WGS) entry which is preliminary data.</text>
</comment>
<feature type="transmembrane region" description="Helical" evidence="1">
    <location>
        <begin position="215"/>
        <end position="236"/>
    </location>
</feature>
<organism evidence="2 3">
    <name type="scientific">Fusarium solani</name>
    <name type="common">Filamentous fungus</name>
    <dbReference type="NCBI Taxonomy" id="169388"/>
    <lineage>
        <taxon>Eukaryota</taxon>
        <taxon>Fungi</taxon>
        <taxon>Dikarya</taxon>
        <taxon>Ascomycota</taxon>
        <taxon>Pezizomycotina</taxon>
        <taxon>Sordariomycetes</taxon>
        <taxon>Hypocreomycetidae</taxon>
        <taxon>Hypocreales</taxon>
        <taxon>Nectriaceae</taxon>
        <taxon>Fusarium</taxon>
        <taxon>Fusarium solani species complex</taxon>
    </lineage>
</organism>
<sequence length="263" mass="29770">MEESSKGSKLHTFVGHTYFLQEERRKKTQKKKSKRQNTTKQIKESWAWARLQAQVRLRAWIWAWQWHGFLGSGTRSIDLRLKFFRLKRQGRFGTAATELPVTVGTHGGTEGQARGKNQNDDDVYDTWSGVGCVWHDLDVYYTTLHYTTLTGAENVREADGSTRRSKAERGGDGRIPTVCISSLLLTHGFTTSFIFSTECNFGHFSSWHPTAPINSGLLFLLLFLLLLSFDTLLGYFDISIGSCGSMREGYEERAHSVGEGDET</sequence>
<keyword evidence="1" id="KW-0472">Membrane</keyword>
<proteinExistence type="predicted"/>
<reference evidence="2" key="1">
    <citation type="journal article" date="2021" name="Nat. Commun.">
        <title>Genetic determinants of endophytism in the Arabidopsis root mycobiome.</title>
        <authorList>
            <person name="Mesny F."/>
            <person name="Miyauchi S."/>
            <person name="Thiergart T."/>
            <person name="Pickel B."/>
            <person name="Atanasova L."/>
            <person name="Karlsson M."/>
            <person name="Huettel B."/>
            <person name="Barry K.W."/>
            <person name="Haridas S."/>
            <person name="Chen C."/>
            <person name="Bauer D."/>
            <person name="Andreopoulos W."/>
            <person name="Pangilinan J."/>
            <person name="LaButti K."/>
            <person name="Riley R."/>
            <person name="Lipzen A."/>
            <person name="Clum A."/>
            <person name="Drula E."/>
            <person name="Henrissat B."/>
            <person name="Kohler A."/>
            <person name="Grigoriev I.V."/>
            <person name="Martin F.M."/>
            <person name="Hacquard S."/>
        </authorList>
    </citation>
    <scope>NUCLEOTIDE SEQUENCE</scope>
    <source>
        <strain evidence="2">FSSC 5 MPI-SDFR-AT-0091</strain>
    </source>
</reference>
<evidence type="ECO:0000313" key="2">
    <source>
        <dbReference type="EMBL" id="KAH7275375.1"/>
    </source>
</evidence>
<gene>
    <name evidence="2" type="ORF">B0J15DRAFT_13353</name>
</gene>
<protein>
    <submittedName>
        <fullName evidence="2">Uncharacterized protein</fullName>
    </submittedName>
</protein>
<dbReference type="AlphaFoldDB" id="A0A9P9L7K5"/>
<name>A0A9P9L7K5_FUSSL</name>
<keyword evidence="3" id="KW-1185">Reference proteome</keyword>
<keyword evidence="1" id="KW-0812">Transmembrane</keyword>
<dbReference type="Proteomes" id="UP000736672">
    <property type="component" value="Unassembled WGS sequence"/>
</dbReference>
<evidence type="ECO:0000313" key="3">
    <source>
        <dbReference type="Proteomes" id="UP000736672"/>
    </source>
</evidence>
<evidence type="ECO:0000256" key="1">
    <source>
        <dbReference type="SAM" id="Phobius"/>
    </source>
</evidence>
<keyword evidence="1" id="KW-1133">Transmembrane helix</keyword>
<accession>A0A9P9L7K5</accession>
<dbReference type="EMBL" id="JAGTJS010000001">
    <property type="protein sequence ID" value="KAH7275375.1"/>
    <property type="molecule type" value="Genomic_DNA"/>
</dbReference>
<feature type="transmembrane region" description="Helical" evidence="1">
    <location>
        <begin position="173"/>
        <end position="195"/>
    </location>
</feature>